<name>A0A0K1PG29_9BACT</name>
<dbReference type="Proteomes" id="UP000055590">
    <property type="component" value="Chromosome"/>
</dbReference>
<dbReference type="PROSITE" id="PS51257">
    <property type="entry name" value="PROKAR_LIPOPROTEIN"/>
    <property type="match status" value="1"/>
</dbReference>
<dbReference type="RefSeq" id="WP_050726630.1">
    <property type="nucleotide sequence ID" value="NZ_CP012332.1"/>
</dbReference>
<dbReference type="KEGG" id="vin:AKJ08_2849"/>
<evidence type="ECO:0000313" key="3">
    <source>
        <dbReference type="Proteomes" id="UP000055590"/>
    </source>
</evidence>
<protein>
    <submittedName>
        <fullName evidence="2">Macrolide export ATP-binding/permease protein MacB</fullName>
    </submittedName>
</protein>
<organism evidence="2 3">
    <name type="scientific">Vulgatibacter incomptus</name>
    <dbReference type="NCBI Taxonomy" id="1391653"/>
    <lineage>
        <taxon>Bacteria</taxon>
        <taxon>Pseudomonadati</taxon>
        <taxon>Myxococcota</taxon>
        <taxon>Myxococcia</taxon>
        <taxon>Myxococcales</taxon>
        <taxon>Cystobacterineae</taxon>
        <taxon>Vulgatibacteraceae</taxon>
        <taxon>Vulgatibacter</taxon>
    </lineage>
</organism>
<evidence type="ECO:0000313" key="2">
    <source>
        <dbReference type="EMBL" id="AKU92462.1"/>
    </source>
</evidence>
<dbReference type="EMBL" id="CP012332">
    <property type="protein sequence ID" value="AKU92462.1"/>
    <property type="molecule type" value="Genomic_DNA"/>
</dbReference>
<reference evidence="2 3" key="1">
    <citation type="submission" date="2015-08" db="EMBL/GenBank/DDBJ databases">
        <authorList>
            <person name="Babu N.S."/>
            <person name="Beckwith C.J."/>
            <person name="Beseler K.G."/>
            <person name="Brison A."/>
            <person name="Carone J.V."/>
            <person name="Caskin T.P."/>
            <person name="Diamond M."/>
            <person name="Durham M.E."/>
            <person name="Foxe J.M."/>
            <person name="Go M."/>
            <person name="Henderson B.A."/>
            <person name="Jones I.B."/>
            <person name="McGettigan J.A."/>
            <person name="Micheletti S.J."/>
            <person name="Nasrallah M.E."/>
            <person name="Ortiz D."/>
            <person name="Piller C.R."/>
            <person name="Privatt S.R."/>
            <person name="Schneider S.L."/>
            <person name="Sharp S."/>
            <person name="Smith T.C."/>
            <person name="Stanton J.D."/>
            <person name="Ullery H.E."/>
            <person name="Wilson R.J."/>
            <person name="Serrano M.G."/>
            <person name="Buck G."/>
            <person name="Lee V."/>
            <person name="Wang Y."/>
            <person name="Carvalho R."/>
            <person name="Voegtly L."/>
            <person name="Shi R."/>
            <person name="Duckworth R."/>
            <person name="Johnson A."/>
            <person name="Loviza R."/>
            <person name="Walstead R."/>
            <person name="Shah Z."/>
            <person name="Kiflezghi M."/>
            <person name="Wade K."/>
            <person name="Ball S.L."/>
            <person name="Bradley K.W."/>
            <person name="Asai D.J."/>
            <person name="Bowman C.A."/>
            <person name="Russell D.A."/>
            <person name="Pope W.H."/>
            <person name="Jacobs-Sera D."/>
            <person name="Hendrix R.W."/>
            <person name="Hatfull G.F."/>
        </authorList>
    </citation>
    <scope>NUCLEOTIDE SEQUENCE [LARGE SCALE GENOMIC DNA]</scope>
    <source>
        <strain evidence="2 3">DSM 27710</strain>
    </source>
</reference>
<dbReference type="PATRIC" id="fig|1391653.3.peg.2968"/>
<gene>
    <name evidence="2" type="ORF">AKJ08_2849</name>
</gene>
<accession>A0A0K1PG29</accession>
<keyword evidence="2" id="KW-0067">ATP-binding</keyword>
<dbReference type="OrthoDB" id="8093255at2"/>
<keyword evidence="1" id="KW-0732">Signal</keyword>
<evidence type="ECO:0000256" key="1">
    <source>
        <dbReference type="SAM" id="SignalP"/>
    </source>
</evidence>
<sequence length="379" mass="38482">MRIAIGSMLGTALLVLGCGTQANGTGDGGSGGATVDGGSGGGTVVGGAGGGTVAGGSGGGTVAGGAGGATVDGGSGGATATDIVWQSEEWAAYFSAVACNDTGTCLGLATASDGLELVDLESGATQRWTKDDDLDADFHFPSLRWVGGDRFAVAGGTPYVGLVWERTDAGIELVWRSDEFEDCHSFSEHTLPCPISSFFSAVAIAGGDVYALLWDGLLVRGGETGWDVLRSADGALFFVDLAGAPDGTLYGSSPTGLYRFRGSSWERIEAGVGMEHVWTDGEGFFATAGSGALHAGEPGHLQATPMDQEVFNDVWGSSRRSVWAVGSEGQIVHFDGEVWNAIDVPDARGHYLTGVSGSGSTVVAVSSDGYVFHGSPTSR</sequence>
<proteinExistence type="predicted"/>
<dbReference type="GO" id="GO:0005524">
    <property type="term" value="F:ATP binding"/>
    <property type="evidence" value="ECO:0007669"/>
    <property type="project" value="UniProtKB-KW"/>
</dbReference>
<feature type="signal peptide" evidence="1">
    <location>
        <begin position="1"/>
        <end position="22"/>
    </location>
</feature>
<dbReference type="AlphaFoldDB" id="A0A0K1PG29"/>
<feature type="chain" id="PRO_5005465729" evidence="1">
    <location>
        <begin position="23"/>
        <end position="379"/>
    </location>
</feature>
<keyword evidence="2" id="KW-0547">Nucleotide-binding</keyword>
<keyword evidence="3" id="KW-1185">Reference proteome</keyword>